<protein>
    <submittedName>
        <fullName evidence="1">Uncharacterized protein</fullName>
    </submittedName>
</protein>
<reference evidence="1" key="2">
    <citation type="submission" date="2020-09" db="EMBL/GenBank/DDBJ databases">
        <authorList>
            <person name="Sun Q."/>
            <person name="Zhou Y."/>
        </authorList>
    </citation>
    <scope>NUCLEOTIDE SEQUENCE</scope>
    <source>
        <strain evidence="1">CGMCC 1.12997</strain>
    </source>
</reference>
<proteinExistence type="predicted"/>
<dbReference type="Proteomes" id="UP000647241">
    <property type="component" value="Unassembled WGS sequence"/>
</dbReference>
<comment type="caution">
    <text evidence="1">The sequence shown here is derived from an EMBL/GenBank/DDBJ whole genome shotgun (WGS) entry which is preliminary data.</text>
</comment>
<evidence type="ECO:0000313" key="1">
    <source>
        <dbReference type="EMBL" id="GGG78339.1"/>
    </source>
</evidence>
<keyword evidence="2" id="KW-1185">Reference proteome</keyword>
<sequence>MHDHVHANTALINALTIELTEHDGSDGENHDDFDGYSEGTDNRAQRAMDEITDNQFIHTSTSVWEAIPTELYRLAFSED</sequence>
<accession>A0A917M6L5</accession>
<dbReference type="EMBL" id="BMGT01000002">
    <property type="protein sequence ID" value="GGG78339.1"/>
    <property type="molecule type" value="Genomic_DNA"/>
</dbReference>
<organism evidence="1 2">
    <name type="scientific">Edaphobacter dinghuensis</name>
    <dbReference type="NCBI Taxonomy" id="1560005"/>
    <lineage>
        <taxon>Bacteria</taxon>
        <taxon>Pseudomonadati</taxon>
        <taxon>Acidobacteriota</taxon>
        <taxon>Terriglobia</taxon>
        <taxon>Terriglobales</taxon>
        <taxon>Acidobacteriaceae</taxon>
        <taxon>Edaphobacter</taxon>
    </lineage>
</organism>
<name>A0A917M6L5_9BACT</name>
<reference evidence="1" key="1">
    <citation type="journal article" date="2014" name="Int. J. Syst. Evol. Microbiol.">
        <title>Complete genome sequence of Corynebacterium casei LMG S-19264T (=DSM 44701T), isolated from a smear-ripened cheese.</title>
        <authorList>
            <consortium name="US DOE Joint Genome Institute (JGI-PGF)"/>
            <person name="Walter F."/>
            <person name="Albersmeier A."/>
            <person name="Kalinowski J."/>
            <person name="Ruckert C."/>
        </authorList>
    </citation>
    <scope>NUCLEOTIDE SEQUENCE</scope>
    <source>
        <strain evidence="1">CGMCC 1.12997</strain>
    </source>
</reference>
<evidence type="ECO:0000313" key="2">
    <source>
        <dbReference type="Proteomes" id="UP000647241"/>
    </source>
</evidence>
<gene>
    <name evidence="1" type="ORF">GCM10011585_21880</name>
</gene>
<dbReference type="AlphaFoldDB" id="A0A917M6L5"/>